<protein>
    <submittedName>
        <fullName evidence="3">Tetratricopeptide repeat protein</fullName>
    </submittedName>
</protein>
<dbReference type="InterPro" id="IPR019734">
    <property type="entry name" value="TPR_rpt"/>
</dbReference>
<dbReference type="SUPFAM" id="SSF48452">
    <property type="entry name" value="TPR-like"/>
    <property type="match status" value="1"/>
</dbReference>
<evidence type="ECO:0000256" key="1">
    <source>
        <dbReference type="PROSITE-ProRule" id="PRU00339"/>
    </source>
</evidence>
<dbReference type="Gene3D" id="1.25.40.10">
    <property type="entry name" value="Tetratricopeptide repeat domain"/>
    <property type="match status" value="1"/>
</dbReference>
<dbReference type="InterPro" id="IPR011990">
    <property type="entry name" value="TPR-like_helical_dom_sf"/>
</dbReference>
<name>A0A369UKC1_9GAMM</name>
<dbReference type="PANTHER" id="PTHR44523">
    <property type="entry name" value="TETRATRICOPEPTIDE REPEAT PROTEIN 13"/>
    <property type="match status" value="1"/>
</dbReference>
<keyword evidence="4" id="KW-1185">Reference proteome</keyword>
<evidence type="ECO:0000313" key="4">
    <source>
        <dbReference type="Proteomes" id="UP000253782"/>
    </source>
</evidence>
<dbReference type="EMBL" id="QQAH01000022">
    <property type="protein sequence ID" value="RDD80040.1"/>
    <property type="molecule type" value="Genomic_DNA"/>
</dbReference>
<proteinExistence type="predicted"/>
<accession>A0A369UKC1</accession>
<comment type="caution">
    <text evidence="3">The sequence shown here is derived from an EMBL/GenBank/DDBJ whole genome shotgun (WGS) entry which is preliminary data.</text>
</comment>
<organism evidence="3 4">
    <name type="scientific">Dyella tabacisoli</name>
    <dbReference type="NCBI Taxonomy" id="2282381"/>
    <lineage>
        <taxon>Bacteria</taxon>
        <taxon>Pseudomonadati</taxon>
        <taxon>Pseudomonadota</taxon>
        <taxon>Gammaproteobacteria</taxon>
        <taxon>Lysobacterales</taxon>
        <taxon>Rhodanobacteraceae</taxon>
        <taxon>Dyella</taxon>
    </lineage>
</organism>
<evidence type="ECO:0000256" key="2">
    <source>
        <dbReference type="SAM" id="MobiDB-lite"/>
    </source>
</evidence>
<dbReference type="PANTHER" id="PTHR44523:SF1">
    <property type="entry name" value="TETRATRICOPEPTIDE REPEAT PROTEIN 13"/>
    <property type="match status" value="1"/>
</dbReference>
<dbReference type="RefSeq" id="WP_114847187.1">
    <property type="nucleotide sequence ID" value="NZ_JBHSPE010000025.1"/>
</dbReference>
<dbReference type="OrthoDB" id="657958at2"/>
<gene>
    <name evidence="3" type="ORF">DVJ77_19400</name>
</gene>
<feature type="compositionally biased region" description="Polar residues" evidence="2">
    <location>
        <begin position="232"/>
        <end position="241"/>
    </location>
</feature>
<feature type="repeat" description="TPR" evidence="1">
    <location>
        <begin position="149"/>
        <end position="182"/>
    </location>
</feature>
<dbReference type="Pfam" id="PF13432">
    <property type="entry name" value="TPR_16"/>
    <property type="match status" value="1"/>
</dbReference>
<feature type="region of interest" description="Disordered" evidence="2">
    <location>
        <begin position="232"/>
        <end position="254"/>
    </location>
</feature>
<dbReference type="Pfam" id="PF13174">
    <property type="entry name" value="TPR_6"/>
    <property type="match status" value="1"/>
</dbReference>
<sequence>MKAGDVLIGQKAEDSWSVVKILAIDEWPDNSQVFHCMFYEPSPGRPTAETIESLNVVAWHAPMAAQAYRSGWEVLCSTAVRDRELGGFHEYLKLTDFSRYATATSQDMRSLVSQANELYRRACALGEAGERQSAIDLYTRAIDTFPLFYEAIDNRAFTYMELGDFAAALRGFEESLRVNPIGNAAFFSRGECLMKLGLLDKATAAFKEGAARFPEHRDLYVRFLTQSRMKAQGPSASSDLSSSEKGDHAANGSRQANPWWKFWRR</sequence>
<keyword evidence="1" id="KW-0802">TPR repeat</keyword>
<dbReference type="AlphaFoldDB" id="A0A369UKC1"/>
<dbReference type="PROSITE" id="PS50005">
    <property type="entry name" value="TPR"/>
    <property type="match status" value="1"/>
</dbReference>
<evidence type="ECO:0000313" key="3">
    <source>
        <dbReference type="EMBL" id="RDD80040.1"/>
    </source>
</evidence>
<dbReference type="Proteomes" id="UP000253782">
    <property type="component" value="Unassembled WGS sequence"/>
</dbReference>
<dbReference type="SMART" id="SM00028">
    <property type="entry name" value="TPR"/>
    <property type="match status" value="3"/>
</dbReference>
<reference evidence="3 4" key="1">
    <citation type="submission" date="2018-07" db="EMBL/GenBank/DDBJ databases">
        <title>Dyella tabacisoli L4-6T, whole genome shotgun sequence.</title>
        <authorList>
            <person name="Zhou X.-K."/>
            <person name="Li W.-J."/>
            <person name="Duan Y.-Q."/>
        </authorList>
    </citation>
    <scope>NUCLEOTIDE SEQUENCE [LARGE SCALE GENOMIC DNA]</scope>
    <source>
        <strain evidence="3 4">L4-6</strain>
    </source>
</reference>